<dbReference type="EMBL" id="FMYH01000002">
    <property type="protein sequence ID" value="SDC40890.1"/>
    <property type="molecule type" value="Genomic_DNA"/>
</dbReference>
<feature type="transmembrane region" description="Helical" evidence="1">
    <location>
        <begin position="302"/>
        <end position="319"/>
    </location>
</feature>
<feature type="transmembrane region" description="Helical" evidence="1">
    <location>
        <begin position="211"/>
        <end position="229"/>
    </location>
</feature>
<keyword evidence="1" id="KW-1133">Transmembrane helix</keyword>
<feature type="transmembrane region" description="Helical" evidence="1">
    <location>
        <begin position="21"/>
        <end position="49"/>
    </location>
</feature>
<accession>A0A1G6LC96</accession>
<name>A0A1G6LC96_9MICO</name>
<proteinExistence type="predicted"/>
<feature type="transmembrane region" description="Helical" evidence="1">
    <location>
        <begin position="274"/>
        <end position="295"/>
    </location>
</feature>
<keyword evidence="1" id="KW-0472">Membrane</keyword>
<feature type="transmembrane region" description="Helical" evidence="1">
    <location>
        <begin position="368"/>
        <end position="392"/>
    </location>
</feature>
<keyword evidence="1" id="KW-0812">Transmembrane</keyword>
<dbReference type="Proteomes" id="UP000199039">
    <property type="component" value="Unassembled WGS sequence"/>
</dbReference>
<protein>
    <submittedName>
        <fullName evidence="2">ABC-2 type transport system permease protein</fullName>
    </submittedName>
</protein>
<gene>
    <name evidence="2" type="ORF">SAMN05216410_1820</name>
</gene>
<dbReference type="OrthoDB" id="3261041at2"/>
<dbReference type="AlphaFoldDB" id="A0A1G6LC96"/>
<sequence>MVAHLVRLKLVLLGNALKRSVWQILGLVFSLLYASTVGIALFAGLAYLSRRDIDMAATVVVFAGGLLVLAWWFLPLVAFGVDSTLDPQRFALFAIRRRDLLWGLGIAGLVGVPGLLTVLVTLGTLLVWRESPAAMLAALVCWVVAVATCVVGSRATTTALAPLRSSRRFREVTGVLVFLPLLVIAPLAAWASGEIDADRVTLHQVADVVSWLPFGAVWGVPAAVAAGDLGVAAAKLAIAVATLVVLVALWGWALDRMLTSPARRDGHGARPRGLGVFGFLPATPTWAVVARCLVYWVRDPRYVGSLAVVPLLPFLVHFIDPGTGIAMLALAPVTAFMLGWIISADVAYDHTAFWLHVVTGVSGRADRLGRVIAAGLVGVPVTAVFTVGAAWFTGRWDDLPAVVGASFGVLLTALGLSSVVSARFVYPVPKPGDGPFSTPQGSAVANLTIQTGGWLVLGLLVLPEIAVAAVATGNPALGWAACVTGLALGSAVLVVGVRLGGRVYDVRSAELMQQVIAIG</sequence>
<feature type="transmembrane region" description="Helical" evidence="1">
    <location>
        <begin position="404"/>
        <end position="426"/>
    </location>
</feature>
<evidence type="ECO:0000313" key="3">
    <source>
        <dbReference type="Proteomes" id="UP000199039"/>
    </source>
</evidence>
<dbReference type="RefSeq" id="WP_093182478.1">
    <property type="nucleotide sequence ID" value="NZ_FMYH01000002.1"/>
</dbReference>
<feature type="transmembrane region" description="Helical" evidence="1">
    <location>
        <begin position="325"/>
        <end position="348"/>
    </location>
</feature>
<feature type="transmembrane region" description="Helical" evidence="1">
    <location>
        <begin position="476"/>
        <end position="497"/>
    </location>
</feature>
<feature type="transmembrane region" description="Helical" evidence="1">
    <location>
        <begin position="100"/>
        <end position="127"/>
    </location>
</feature>
<evidence type="ECO:0000313" key="2">
    <source>
        <dbReference type="EMBL" id="SDC40890.1"/>
    </source>
</evidence>
<feature type="transmembrane region" description="Helical" evidence="1">
    <location>
        <begin position="236"/>
        <end position="254"/>
    </location>
</feature>
<reference evidence="2 3" key="1">
    <citation type="submission" date="2016-09" db="EMBL/GenBank/DDBJ databases">
        <authorList>
            <person name="Capua I."/>
            <person name="De Benedictis P."/>
            <person name="Joannis T."/>
            <person name="Lombin L.H."/>
            <person name="Cattoli G."/>
        </authorList>
    </citation>
    <scope>NUCLEOTIDE SEQUENCE [LARGE SCALE GENOMIC DNA]</scope>
    <source>
        <strain evidence="2 3">ISLP-3</strain>
    </source>
</reference>
<keyword evidence="3" id="KW-1185">Reference proteome</keyword>
<dbReference type="STRING" id="1814289.SAMN05216410_1820"/>
<feature type="transmembrane region" description="Helical" evidence="1">
    <location>
        <begin position="55"/>
        <end position="79"/>
    </location>
</feature>
<organism evidence="2 3">
    <name type="scientific">Sanguibacter gelidistatuariae</name>
    <dbReference type="NCBI Taxonomy" id="1814289"/>
    <lineage>
        <taxon>Bacteria</taxon>
        <taxon>Bacillati</taxon>
        <taxon>Actinomycetota</taxon>
        <taxon>Actinomycetes</taxon>
        <taxon>Micrococcales</taxon>
        <taxon>Sanguibacteraceae</taxon>
        <taxon>Sanguibacter</taxon>
    </lineage>
</organism>
<feature type="transmembrane region" description="Helical" evidence="1">
    <location>
        <begin position="133"/>
        <end position="151"/>
    </location>
</feature>
<feature type="transmembrane region" description="Helical" evidence="1">
    <location>
        <begin position="447"/>
        <end position="470"/>
    </location>
</feature>
<evidence type="ECO:0000256" key="1">
    <source>
        <dbReference type="SAM" id="Phobius"/>
    </source>
</evidence>
<feature type="transmembrane region" description="Helical" evidence="1">
    <location>
        <begin position="172"/>
        <end position="191"/>
    </location>
</feature>